<organism evidence="1 2">
    <name type="scientific">Dendrosporobacter quercicolus</name>
    <dbReference type="NCBI Taxonomy" id="146817"/>
    <lineage>
        <taxon>Bacteria</taxon>
        <taxon>Bacillati</taxon>
        <taxon>Bacillota</taxon>
        <taxon>Negativicutes</taxon>
        <taxon>Selenomonadales</taxon>
        <taxon>Sporomusaceae</taxon>
        <taxon>Dendrosporobacter</taxon>
    </lineage>
</organism>
<dbReference type="RefSeq" id="WP_092074938.1">
    <property type="nucleotide sequence ID" value="NZ_FNHB01000015.1"/>
</dbReference>
<evidence type="ECO:0000313" key="2">
    <source>
        <dbReference type="Proteomes" id="UP000214880"/>
    </source>
</evidence>
<dbReference type="OrthoDB" id="1633279at2"/>
<sequence length="357" mass="38255">MAYTKMTTTGPTDLLLKLREYAEGCGWTVLVEIDDLALDNSGDIDGKRLVLQSPSLTTFASLRSVDGGRIFPSGGSGTGLGLTCAAGFTEHPASGLWYDQPGVTKAVSQETIGVGIPVQNGVEQTVYFNHVSQGAEMIFISLEVIPGVFQHMAFGEAEKIGSWTGGTLYSASRNSSNMFTGFSQAALETGSNHLFGLSLQASTFLRCDIDAAPLRLPEVLWASGGQNAGGASNGWTGKMLALPTMNLNCLTEGWLPKVPHYGYLQSQNATDTGRNVNTLNCISVNLPLAIYVQRDPDALMNFSQCGYVPGIYFISTRNIAPAQVYKVNYPTSDTQYQAFPQTRRGGIMGYDGIAILQ</sequence>
<dbReference type="AlphaFoldDB" id="A0A1G9ZNN3"/>
<protein>
    <submittedName>
        <fullName evidence="1">Uncharacterized protein</fullName>
    </submittedName>
</protein>
<dbReference type="STRING" id="146817.SAMN04488502_11518"/>
<name>A0A1G9ZNN3_9FIRM</name>
<dbReference type="EMBL" id="FNHB01000015">
    <property type="protein sequence ID" value="SDN22854.1"/>
    <property type="molecule type" value="Genomic_DNA"/>
</dbReference>
<gene>
    <name evidence="1" type="ORF">SAMN04488502_11518</name>
</gene>
<proteinExistence type="predicted"/>
<keyword evidence="2" id="KW-1185">Reference proteome</keyword>
<evidence type="ECO:0000313" key="1">
    <source>
        <dbReference type="EMBL" id="SDN22854.1"/>
    </source>
</evidence>
<dbReference type="Proteomes" id="UP000214880">
    <property type="component" value="Unassembled WGS sequence"/>
</dbReference>
<reference evidence="1 2" key="1">
    <citation type="submission" date="2016-10" db="EMBL/GenBank/DDBJ databases">
        <authorList>
            <person name="de Groot N.N."/>
        </authorList>
    </citation>
    <scope>NUCLEOTIDE SEQUENCE [LARGE SCALE GENOMIC DNA]</scope>
    <source>
        <strain evidence="1 2">DSM 1736</strain>
    </source>
</reference>
<accession>A0A1G9ZNN3</accession>